<evidence type="ECO:0000256" key="9">
    <source>
        <dbReference type="PROSITE-ProRule" id="PRU00175"/>
    </source>
</evidence>
<keyword evidence="8" id="KW-0131">Cell cycle</keyword>
<dbReference type="CDD" id="cd16456">
    <property type="entry name" value="RING-H2_APC11"/>
    <property type="match status" value="1"/>
</dbReference>
<dbReference type="PANTHER" id="PTHR11210">
    <property type="entry name" value="RING BOX"/>
    <property type="match status" value="1"/>
</dbReference>
<keyword evidence="6" id="KW-0833">Ubl conjugation pathway</keyword>
<evidence type="ECO:0000256" key="10">
    <source>
        <dbReference type="SAM" id="MobiDB-lite"/>
    </source>
</evidence>
<evidence type="ECO:0000313" key="12">
    <source>
        <dbReference type="EMBL" id="KAK0521390.1"/>
    </source>
</evidence>
<accession>A0AAN6JHQ9</accession>
<evidence type="ECO:0000256" key="2">
    <source>
        <dbReference type="ARBA" id="ARBA00022618"/>
    </source>
</evidence>
<dbReference type="Pfam" id="PF12861">
    <property type="entry name" value="zf-ANAPC11"/>
    <property type="match status" value="1"/>
</dbReference>
<proteinExistence type="predicted"/>
<keyword evidence="2" id="KW-0132">Cell division</keyword>
<keyword evidence="5" id="KW-0498">Mitosis</keyword>
<feature type="compositionally biased region" description="Low complexity" evidence="10">
    <location>
        <begin position="123"/>
        <end position="136"/>
    </location>
</feature>
<dbReference type="InterPro" id="IPR013083">
    <property type="entry name" value="Znf_RING/FYVE/PHD"/>
</dbReference>
<protein>
    <recommendedName>
        <fullName evidence="1">Anaphase-promoting complex subunit 11</fullName>
    </recommendedName>
</protein>
<dbReference type="GO" id="GO:0031145">
    <property type="term" value="P:anaphase-promoting complex-dependent catabolic process"/>
    <property type="evidence" value="ECO:0007669"/>
    <property type="project" value="InterPro"/>
</dbReference>
<evidence type="ECO:0000256" key="5">
    <source>
        <dbReference type="ARBA" id="ARBA00022776"/>
    </source>
</evidence>
<dbReference type="PROSITE" id="PS50089">
    <property type="entry name" value="ZF_RING_2"/>
    <property type="match status" value="1"/>
</dbReference>
<dbReference type="SUPFAM" id="SSF57850">
    <property type="entry name" value="RING/U-box"/>
    <property type="match status" value="1"/>
</dbReference>
<organism evidence="12 13">
    <name type="scientific">Tilletia horrida</name>
    <dbReference type="NCBI Taxonomy" id="155126"/>
    <lineage>
        <taxon>Eukaryota</taxon>
        <taxon>Fungi</taxon>
        <taxon>Dikarya</taxon>
        <taxon>Basidiomycota</taxon>
        <taxon>Ustilaginomycotina</taxon>
        <taxon>Exobasidiomycetes</taxon>
        <taxon>Tilletiales</taxon>
        <taxon>Tilletiaceae</taxon>
        <taxon>Tilletia</taxon>
    </lineage>
</organism>
<dbReference type="InterPro" id="IPR051031">
    <property type="entry name" value="RING-box_E3_Ubiquitin_Ligase"/>
</dbReference>
<dbReference type="Gene3D" id="3.30.40.10">
    <property type="entry name" value="Zinc/RING finger domain, C3HC4 (zinc finger)"/>
    <property type="match status" value="1"/>
</dbReference>
<dbReference type="Proteomes" id="UP001176521">
    <property type="component" value="Unassembled WGS sequence"/>
</dbReference>
<sequence length="150" mass="15856">MKVKIKNYRAVGYWVWDTRDPDDVCGICQSNFDGCCATCKEPGDACPLLFGECTHEFHMHCIFKWLEGSNNPICPLCKRPWVVQSKESQEPAMPSMPGYVPRITMTPAMRAAAHALMTGQPISASAAAGSTSTSAGAGAGAGPAPGSSSS</sequence>
<dbReference type="GO" id="GO:0008270">
    <property type="term" value="F:zinc ion binding"/>
    <property type="evidence" value="ECO:0007669"/>
    <property type="project" value="UniProtKB-KW"/>
</dbReference>
<feature type="region of interest" description="Disordered" evidence="10">
    <location>
        <begin position="123"/>
        <end position="150"/>
    </location>
</feature>
<keyword evidence="13" id="KW-1185">Reference proteome</keyword>
<comment type="caution">
    <text evidence="12">The sequence shown here is derived from an EMBL/GenBank/DDBJ whole genome shotgun (WGS) entry which is preliminary data.</text>
</comment>
<evidence type="ECO:0000256" key="1">
    <source>
        <dbReference type="ARBA" id="ARBA00013928"/>
    </source>
</evidence>
<name>A0AAN6JHQ9_9BASI</name>
<dbReference type="InterPro" id="IPR001841">
    <property type="entry name" value="Znf_RING"/>
</dbReference>
<dbReference type="GO" id="GO:0005680">
    <property type="term" value="C:anaphase-promoting complex"/>
    <property type="evidence" value="ECO:0007669"/>
    <property type="project" value="InterPro"/>
</dbReference>
<dbReference type="GO" id="GO:0097602">
    <property type="term" value="F:cullin family protein binding"/>
    <property type="evidence" value="ECO:0007669"/>
    <property type="project" value="InterPro"/>
</dbReference>
<keyword evidence="4 9" id="KW-0863">Zinc-finger</keyword>
<feature type="domain" description="RING-type" evidence="11">
    <location>
        <begin position="36"/>
        <end position="78"/>
    </location>
</feature>
<keyword evidence="12" id="KW-0436">Ligase</keyword>
<evidence type="ECO:0000256" key="7">
    <source>
        <dbReference type="ARBA" id="ARBA00022833"/>
    </source>
</evidence>
<reference evidence="12" key="1">
    <citation type="journal article" date="2023" name="PhytoFront">
        <title>Draft Genome Resources of Seven Strains of Tilletia horrida, Causal Agent of Kernel Smut of Rice.</title>
        <authorList>
            <person name="Khanal S."/>
            <person name="Antony Babu S."/>
            <person name="Zhou X.G."/>
        </authorList>
    </citation>
    <scope>NUCLEOTIDE SEQUENCE</scope>
    <source>
        <strain evidence="12">TX3</strain>
    </source>
</reference>
<dbReference type="GO" id="GO:0051301">
    <property type="term" value="P:cell division"/>
    <property type="evidence" value="ECO:0007669"/>
    <property type="project" value="UniProtKB-KW"/>
</dbReference>
<dbReference type="InterPro" id="IPR024991">
    <property type="entry name" value="RING-H2_APC11"/>
</dbReference>
<dbReference type="AlphaFoldDB" id="A0AAN6JHQ9"/>
<keyword evidence="3" id="KW-0479">Metal-binding</keyword>
<evidence type="ECO:0000256" key="3">
    <source>
        <dbReference type="ARBA" id="ARBA00022723"/>
    </source>
</evidence>
<dbReference type="GO" id="GO:0016874">
    <property type="term" value="F:ligase activity"/>
    <property type="evidence" value="ECO:0007669"/>
    <property type="project" value="UniProtKB-KW"/>
</dbReference>
<dbReference type="EMBL" id="JAPDMQ010000677">
    <property type="protein sequence ID" value="KAK0521390.1"/>
    <property type="molecule type" value="Genomic_DNA"/>
</dbReference>
<evidence type="ECO:0000313" key="13">
    <source>
        <dbReference type="Proteomes" id="UP001176521"/>
    </source>
</evidence>
<evidence type="ECO:0000256" key="4">
    <source>
        <dbReference type="ARBA" id="ARBA00022771"/>
    </source>
</evidence>
<keyword evidence="7" id="KW-0862">Zinc</keyword>
<evidence type="ECO:0000256" key="6">
    <source>
        <dbReference type="ARBA" id="ARBA00022786"/>
    </source>
</evidence>
<evidence type="ECO:0000259" key="11">
    <source>
        <dbReference type="PROSITE" id="PS50089"/>
    </source>
</evidence>
<dbReference type="GO" id="GO:0061630">
    <property type="term" value="F:ubiquitin protein ligase activity"/>
    <property type="evidence" value="ECO:0007669"/>
    <property type="project" value="InterPro"/>
</dbReference>
<evidence type="ECO:0000256" key="8">
    <source>
        <dbReference type="ARBA" id="ARBA00023306"/>
    </source>
</evidence>
<gene>
    <name evidence="12" type="primary">APC11</name>
    <name evidence="12" type="ORF">OC842_006793</name>
</gene>